<proteinExistence type="predicted"/>
<name>A0A830C613_9LAMI</name>
<dbReference type="Proteomes" id="UP000653305">
    <property type="component" value="Unassembled WGS sequence"/>
</dbReference>
<evidence type="ECO:0000313" key="2">
    <source>
        <dbReference type="Proteomes" id="UP000653305"/>
    </source>
</evidence>
<reference evidence="1" key="1">
    <citation type="submission" date="2020-07" db="EMBL/GenBank/DDBJ databases">
        <title>Ethylene signaling mediates host invasion by parasitic plants.</title>
        <authorList>
            <person name="Yoshida S."/>
        </authorList>
    </citation>
    <scope>NUCLEOTIDE SEQUENCE</scope>
    <source>
        <strain evidence="1">Okayama</strain>
    </source>
</reference>
<gene>
    <name evidence="1" type="ORF">PHJA_001400000</name>
</gene>
<accession>A0A830C613</accession>
<evidence type="ECO:0000313" key="1">
    <source>
        <dbReference type="EMBL" id="GFP92558.1"/>
    </source>
</evidence>
<organism evidence="1 2">
    <name type="scientific">Phtheirospermum japonicum</name>
    <dbReference type="NCBI Taxonomy" id="374723"/>
    <lineage>
        <taxon>Eukaryota</taxon>
        <taxon>Viridiplantae</taxon>
        <taxon>Streptophyta</taxon>
        <taxon>Embryophyta</taxon>
        <taxon>Tracheophyta</taxon>
        <taxon>Spermatophyta</taxon>
        <taxon>Magnoliopsida</taxon>
        <taxon>eudicotyledons</taxon>
        <taxon>Gunneridae</taxon>
        <taxon>Pentapetalae</taxon>
        <taxon>asterids</taxon>
        <taxon>lamiids</taxon>
        <taxon>Lamiales</taxon>
        <taxon>Orobanchaceae</taxon>
        <taxon>Orobanchaceae incertae sedis</taxon>
        <taxon>Phtheirospermum</taxon>
    </lineage>
</organism>
<sequence length="142" mass="17640">MPTVRWTLLQTKRPNLQPFHLNYIFKHFLQIHPMLSAQLHHRCRLLPQHHVHLRFAIRRFVLHHRFLQQRQTHRNTNRRVPGFPIWLRPEQRRTVWPNRRITRPQQRPNIILVPNCKKVWQIFLLLPPFTYKRDRVSGIREK</sequence>
<dbReference type="EMBL" id="BMAC01000282">
    <property type="protein sequence ID" value="GFP92558.1"/>
    <property type="molecule type" value="Genomic_DNA"/>
</dbReference>
<dbReference type="AlphaFoldDB" id="A0A830C613"/>
<keyword evidence="2" id="KW-1185">Reference proteome</keyword>
<protein>
    <submittedName>
        <fullName evidence="1">Aspartic proteinase cdr1</fullName>
    </submittedName>
</protein>
<comment type="caution">
    <text evidence="1">The sequence shown here is derived from an EMBL/GenBank/DDBJ whole genome shotgun (WGS) entry which is preliminary data.</text>
</comment>